<name>A0A645CYY8_9ZZZZ</name>
<reference evidence="8" key="1">
    <citation type="submission" date="2019-08" db="EMBL/GenBank/DDBJ databases">
        <authorList>
            <person name="Kucharzyk K."/>
            <person name="Murdoch R.W."/>
            <person name="Higgins S."/>
            <person name="Loffler F."/>
        </authorList>
    </citation>
    <scope>NUCLEOTIDE SEQUENCE</scope>
</reference>
<dbReference type="GO" id="GO:0035597">
    <property type="term" value="F:tRNA-2-methylthio-N(6)-dimethylallyladenosine(37) synthase activity"/>
    <property type="evidence" value="ECO:0007669"/>
    <property type="project" value="TreeGrafter"/>
</dbReference>
<dbReference type="GO" id="GO:0005829">
    <property type="term" value="C:cytosol"/>
    <property type="evidence" value="ECO:0007669"/>
    <property type="project" value="TreeGrafter"/>
</dbReference>
<evidence type="ECO:0000256" key="2">
    <source>
        <dbReference type="ARBA" id="ARBA00022485"/>
    </source>
</evidence>
<dbReference type="SFLD" id="SFLDG01082">
    <property type="entry name" value="B12-binding_domain_containing"/>
    <property type="match status" value="1"/>
</dbReference>
<keyword evidence="8" id="KW-0808">Transferase</keyword>
<keyword evidence="4" id="KW-0479">Metal-binding</keyword>
<dbReference type="NCBIfam" id="TIGR00089">
    <property type="entry name" value="MiaB/RimO family radical SAM methylthiotransferase"/>
    <property type="match status" value="1"/>
</dbReference>
<gene>
    <name evidence="8" type="primary">mtaB_25</name>
    <name evidence="8" type="ORF">SDC9_129141</name>
</gene>
<dbReference type="FunFam" id="3.80.30.20:FF:000001">
    <property type="entry name" value="tRNA-2-methylthio-N(6)-dimethylallyladenosine synthase 2"/>
    <property type="match status" value="1"/>
</dbReference>
<dbReference type="GO" id="GO:0051539">
    <property type="term" value="F:4 iron, 4 sulfur cluster binding"/>
    <property type="evidence" value="ECO:0007669"/>
    <property type="project" value="UniProtKB-KW"/>
</dbReference>
<feature type="domain" description="Radical SAM core" evidence="7">
    <location>
        <begin position="49"/>
        <end position="280"/>
    </location>
</feature>
<dbReference type="InterPro" id="IPR023404">
    <property type="entry name" value="rSAM_horseshoe"/>
</dbReference>
<accession>A0A645CYY8</accession>
<dbReference type="EMBL" id="VSSQ01031265">
    <property type="protein sequence ID" value="MPM82083.1"/>
    <property type="molecule type" value="Genomic_DNA"/>
</dbReference>
<dbReference type="AlphaFoldDB" id="A0A645CYY8"/>
<comment type="cofactor">
    <cofactor evidence="1">
        <name>[4Fe-4S] cluster</name>
        <dbReference type="ChEBI" id="CHEBI:49883"/>
    </cofactor>
</comment>
<evidence type="ECO:0000256" key="4">
    <source>
        <dbReference type="ARBA" id="ARBA00022723"/>
    </source>
</evidence>
<keyword evidence="3" id="KW-0949">S-adenosyl-L-methionine</keyword>
<evidence type="ECO:0000259" key="7">
    <source>
        <dbReference type="PROSITE" id="PS51918"/>
    </source>
</evidence>
<dbReference type="SUPFAM" id="SSF102114">
    <property type="entry name" value="Radical SAM enzymes"/>
    <property type="match status" value="1"/>
</dbReference>
<dbReference type="SMART" id="SM00729">
    <property type="entry name" value="Elp3"/>
    <property type="match status" value="1"/>
</dbReference>
<dbReference type="PANTHER" id="PTHR43020:SF2">
    <property type="entry name" value="MITOCHONDRIAL TRNA METHYLTHIOTRANSFERASE CDK5RAP1"/>
    <property type="match status" value="1"/>
</dbReference>
<dbReference type="GO" id="GO:0035598">
    <property type="term" value="F:tRNA (N(6)-L-threonylcarbamoyladenosine(37)-C(2))-methylthiotransferase activity"/>
    <property type="evidence" value="ECO:0007669"/>
    <property type="project" value="UniProtKB-EC"/>
</dbReference>
<keyword evidence="6" id="KW-0411">Iron-sulfur</keyword>
<dbReference type="InterPro" id="IPR058240">
    <property type="entry name" value="rSAM_sf"/>
</dbReference>
<dbReference type="InterPro" id="IPR006638">
    <property type="entry name" value="Elp3/MiaA/NifB-like_rSAM"/>
</dbReference>
<proteinExistence type="predicted"/>
<organism evidence="8">
    <name type="scientific">bioreactor metagenome</name>
    <dbReference type="NCBI Taxonomy" id="1076179"/>
    <lineage>
        <taxon>unclassified sequences</taxon>
        <taxon>metagenomes</taxon>
        <taxon>ecological metagenomes</taxon>
    </lineage>
</organism>
<dbReference type="PROSITE" id="PS51918">
    <property type="entry name" value="RADICAL_SAM"/>
    <property type="match status" value="1"/>
</dbReference>
<dbReference type="InterPro" id="IPR020612">
    <property type="entry name" value="Methylthiotransferase_CS"/>
</dbReference>
<dbReference type="InterPro" id="IPR005839">
    <property type="entry name" value="Methylthiotransferase"/>
</dbReference>
<evidence type="ECO:0000256" key="6">
    <source>
        <dbReference type="ARBA" id="ARBA00023014"/>
    </source>
</evidence>
<comment type="caution">
    <text evidence="8">The sequence shown here is derived from an EMBL/GenBank/DDBJ whole genome shotgun (WGS) entry which is preliminary data.</text>
</comment>
<dbReference type="CDD" id="cd01335">
    <property type="entry name" value="Radical_SAM"/>
    <property type="match status" value="1"/>
</dbReference>
<dbReference type="GO" id="GO:0046872">
    <property type="term" value="F:metal ion binding"/>
    <property type="evidence" value="ECO:0007669"/>
    <property type="project" value="UniProtKB-KW"/>
</dbReference>
<dbReference type="Gene3D" id="3.80.30.20">
    <property type="entry name" value="tm_1862 like domain"/>
    <property type="match status" value="1"/>
</dbReference>
<sequence length="336" mass="36960">MEGVGLVIGTSGRKQIVPRVKEALAAKGGETFVSPLYEMLSFEPLSAVRDSRTRATLKIQDGCVNFCSYCIIPYARGPLRSRPPEEISSEVALLAREGYREIVLTGIHLASYGRDLNREDITLLDAIARASEPDGIRRIRLGSLEPLFVSESVAKTLSKNSKICRQFHLSLQSGSDTVLSRMRRRYTAGEYLGAVALLRRYMPDCAITTDVIAGFPGETEEEHRETLAFCERAEFARMHVFPFSLRKGTKAEALPGHLPKAVKEARARELISLGKRLTEKYLAAQIGSVVEVLAESDGAGYSGHYIRVKTDAPEGGIVRIRLEGLEGETAFGTQLD</sequence>
<dbReference type="EC" id="2.8.4.5" evidence="8"/>
<protein>
    <submittedName>
        <fullName evidence="8">Threonylcarbamoyladenosine tRNA methylthiotransferase MtaB</fullName>
        <ecNumber evidence="8">2.8.4.5</ecNumber>
    </submittedName>
</protein>
<evidence type="ECO:0000256" key="1">
    <source>
        <dbReference type="ARBA" id="ARBA00001966"/>
    </source>
</evidence>
<dbReference type="InterPro" id="IPR007197">
    <property type="entry name" value="rSAM"/>
</dbReference>
<evidence type="ECO:0000256" key="5">
    <source>
        <dbReference type="ARBA" id="ARBA00023004"/>
    </source>
</evidence>
<dbReference type="PANTHER" id="PTHR43020">
    <property type="entry name" value="CDK5 REGULATORY SUBUNIT-ASSOCIATED PROTEIN 1"/>
    <property type="match status" value="1"/>
</dbReference>
<dbReference type="SFLD" id="SFLDS00029">
    <property type="entry name" value="Radical_SAM"/>
    <property type="match status" value="1"/>
</dbReference>
<evidence type="ECO:0000256" key="3">
    <source>
        <dbReference type="ARBA" id="ARBA00022691"/>
    </source>
</evidence>
<keyword evidence="2" id="KW-0004">4Fe-4S</keyword>
<keyword evidence="5" id="KW-0408">Iron</keyword>
<dbReference type="Pfam" id="PF04055">
    <property type="entry name" value="Radical_SAM"/>
    <property type="match status" value="1"/>
</dbReference>
<evidence type="ECO:0000313" key="8">
    <source>
        <dbReference type="EMBL" id="MPM82083.1"/>
    </source>
</evidence>
<dbReference type="PROSITE" id="PS01278">
    <property type="entry name" value="MTTASE_RADICAL"/>
    <property type="match status" value="1"/>
</dbReference>